<name>A0AAU7XB37_9HYPH</name>
<sequence>MTEIASAPYHNHSPAVGAALRDLARAFAVLVRSLWSASRRRYRAYMDAEDLAEFDDARLRDIGLRRDQIADALRTGRVPPRP</sequence>
<accession>A0AAU7XB37</accession>
<organism evidence="1">
    <name type="scientific">Methyloraptor flagellatus</name>
    <dbReference type="NCBI Taxonomy" id="3162530"/>
    <lineage>
        <taxon>Bacteria</taxon>
        <taxon>Pseudomonadati</taxon>
        <taxon>Pseudomonadota</taxon>
        <taxon>Alphaproteobacteria</taxon>
        <taxon>Hyphomicrobiales</taxon>
        <taxon>Ancalomicrobiaceae</taxon>
        <taxon>Methyloraptor</taxon>
    </lineage>
</organism>
<protein>
    <recommendedName>
        <fullName evidence="2">DUF1127 domain-containing protein</fullName>
    </recommendedName>
</protein>
<dbReference type="KEGG" id="mflg:ABS361_01405"/>
<gene>
    <name evidence="1" type="ORF">ABS361_01405</name>
</gene>
<reference evidence="1" key="1">
    <citation type="submission" date="2024-06" db="EMBL/GenBank/DDBJ databases">
        <title>Methylostella associata gen. nov., sp. nov., a novel Ancalomicrobiaceae-affiliated facultatively methylotrophic bacteria that feed on methanotrophs of the genus Methylococcus.</title>
        <authorList>
            <person name="Saltykova V."/>
            <person name="Danilova O.V."/>
            <person name="Oshkin I.Y."/>
            <person name="Belova S.E."/>
            <person name="Pimenov N.V."/>
            <person name="Dedysh S.N."/>
        </authorList>
    </citation>
    <scope>NUCLEOTIDE SEQUENCE</scope>
    <source>
        <strain evidence="1">S20</strain>
    </source>
</reference>
<evidence type="ECO:0000313" key="1">
    <source>
        <dbReference type="EMBL" id="XBY44989.1"/>
    </source>
</evidence>
<evidence type="ECO:0008006" key="2">
    <source>
        <dbReference type="Google" id="ProtNLM"/>
    </source>
</evidence>
<proteinExistence type="predicted"/>
<dbReference type="EMBL" id="CP158568">
    <property type="protein sequence ID" value="XBY44989.1"/>
    <property type="molecule type" value="Genomic_DNA"/>
</dbReference>
<dbReference type="RefSeq" id="WP_407050082.1">
    <property type="nucleotide sequence ID" value="NZ_CP158568.1"/>
</dbReference>
<dbReference type="AlphaFoldDB" id="A0AAU7XB37"/>